<dbReference type="GO" id="GO:0005737">
    <property type="term" value="C:cytoplasm"/>
    <property type="evidence" value="ECO:0007669"/>
    <property type="project" value="UniProtKB-SubCell"/>
</dbReference>
<dbReference type="PIRSF" id="PIRSF000401">
    <property type="entry name" value="RPL11_MTase"/>
    <property type="match status" value="1"/>
</dbReference>
<evidence type="ECO:0000313" key="10">
    <source>
        <dbReference type="Proteomes" id="UP000076405"/>
    </source>
</evidence>
<dbReference type="Pfam" id="PF06325">
    <property type="entry name" value="PrmA"/>
    <property type="match status" value="1"/>
</dbReference>
<evidence type="ECO:0000256" key="2">
    <source>
        <dbReference type="ARBA" id="ARBA00022490"/>
    </source>
</evidence>
<comment type="catalytic activity">
    <reaction evidence="6">
        <text>L-lysyl-[protein] + 3 S-adenosyl-L-methionine = N(6),N(6),N(6)-trimethyl-L-lysyl-[protein] + 3 S-adenosyl-L-homocysteine + 3 H(+)</text>
        <dbReference type="Rhea" id="RHEA:54192"/>
        <dbReference type="Rhea" id="RHEA-COMP:9752"/>
        <dbReference type="Rhea" id="RHEA-COMP:13826"/>
        <dbReference type="ChEBI" id="CHEBI:15378"/>
        <dbReference type="ChEBI" id="CHEBI:29969"/>
        <dbReference type="ChEBI" id="CHEBI:57856"/>
        <dbReference type="ChEBI" id="CHEBI:59789"/>
        <dbReference type="ChEBI" id="CHEBI:61961"/>
    </reaction>
</comment>
<dbReference type="EMBL" id="CP012288">
    <property type="protein sequence ID" value="AMV68114.1"/>
    <property type="molecule type" value="Genomic_DNA"/>
</dbReference>
<dbReference type="GO" id="GO:0005840">
    <property type="term" value="C:ribosome"/>
    <property type="evidence" value="ECO:0007669"/>
    <property type="project" value="UniProtKB-KW"/>
</dbReference>
<dbReference type="GO" id="GO:0032259">
    <property type="term" value="P:methylation"/>
    <property type="evidence" value="ECO:0007669"/>
    <property type="project" value="UniProtKB-KW"/>
</dbReference>
<feature type="binding site" evidence="6">
    <location>
        <position position="162"/>
    </location>
    <ligand>
        <name>S-adenosyl-L-methionine</name>
        <dbReference type="ChEBI" id="CHEBI:59789"/>
    </ligand>
</feature>
<evidence type="ECO:0000256" key="6">
    <source>
        <dbReference type="HAMAP-Rule" id="MF_00735"/>
    </source>
</evidence>
<dbReference type="AlphaFoldDB" id="A0AAC9B0L3"/>
<evidence type="ECO:0000313" key="8">
    <source>
        <dbReference type="EMBL" id="AMV68114.1"/>
    </source>
</evidence>
<evidence type="ECO:0000256" key="3">
    <source>
        <dbReference type="ARBA" id="ARBA00022603"/>
    </source>
</evidence>
<keyword evidence="4 6" id="KW-0808">Transferase</keyword>
<feature type="binding site" evidence="6">
    <location>
        <position position="248"/>
    </location>
    <ligand>
        <name>S-adenosyl-L-methionine</name>
        <dbReference type="ChEBI" id="CHEBI:59789"/>
    </ligand>
</feature>
<keyword evidence="9" id="KW-1185">Reference proteome</keyword>
<keyword evidence="5 6" id="KW-0949">S-adenosyl-L-methionine</keyword>
<evidence type="ECO:0000313" key="9">
    <source>
        <dbReference type="Proteomes" id="UP000076244"/>
    </source>
</evidence>
<comment type="subcellular location">
    <subcellularLocation>
        <location evidence="6">Cytoplasm</location>
    </subcellularLocation>
</comment>
<dbReference type="InterPro" id="IPR050078">
    <property type="entry name" value="Ribosomal_L11_MeTrfase_PrmA"/>
</dbReference>
<feature type="binding site" evidence="6">
    <location>
        <position position="205"/>
    </location>
    <ligand>
        <name>S-adenosyl-L-methionine</name>
        <dbReference type="ChEBI" id="CHEBI:59789"/>
    </ligand>
</feature>
<reference evidence="9 10" key="1">
    <citation type="journal article" date="2016" name="PLoS ONE">
        <title>The Identification of Novel Diagnostic Marker Genes for the Detection of Beer Spoiling Pediococcus damnosus Strains Using the BlAst Diagnostic Gene findEr.</title>
        <authorList>
            <person name="Behr J."/>
            <person name="Geissler A.J."/>
            <person name="Schmid J."/>
            <person name="Zehe A."/>
            <person name="Vogel R.F."/>
        </authorList>
    </citation>
    <scope>NUCLEOTIDE SEQUENCE [LARGE SCALE GENOMIC DNA]</scope>
    <source>
        <strain evidence="7 10">TMW 2.1533</strain>
        <strain evidence="8 9">TMW 2.1535</strain>
    </source>
</reference>
<keyword evidence="2 6" id="KW-0963">Cytoplasm</keyword>
<evidence type="ECO:0000256" key="1">
    <source>
        <dbReference type="ARBA" id="ARBA00009741"/>
    </source>
</evidence>
<dbReference type="GO" id="GO:0008276">
    <property type="term" value="F:protein methyltransferase activity"/>
    <property type="evidence" value="ECO:0007669"/>
    <property type="project" value="UniProtKB-UniRule"/>
</dbReference>
<dbReference type="Gene3D" id="3.40.50.150">
    <property type="entry name" value="Vaccinia Virus protein VP39"/>
    <property type="match status" value="1"/>
</dbReference>
<dbReference type="EMBL" id="CP012275">
    <property type="protein sequence ID" value="AMV62036.1"/>
    <property type="molecule type" value="Genomic_DNA"/>
</dbReference>
<gene>
    <name evidence="6" type="primary">prmA</name>
    <name evidence="7" type="ORF">ADU70_0536</name>
    <name evidence="8" type="ORF">ADU72_2193</name>
</gene>
<organism evidence="7 10">
    <name type="scientific">Pediococcus damnosus</name>
    <dbReference type="NCBI Taxonomy" id="51663"/>
    <lineage>
        <taxon>Bacteria</taxon>
        <taxon>Bacillati</taxon>
        <taxon>Bacillota</taxon>
        <taxon>Bacilli</taxon>
        <taxon>Lactobacillales</taxon>
        <taxon>Lactobacillaceae</taxon>
        <taxon>Pediococcus</taxon>
    </lineage>
</organism>
<dbReference type="NCBIfam" id="TIGR00406">
    <property type="entry name" value="prmA"/>
    <property type="match status" value="1"/>
</dbReference>
<dbReference type="PANTHER" id="PTHR43648:SF1">
    <property type="entry name" value="ELECTRON TRANSFER FLAVOPROTEIN BETA SUBUNIT LYSINE METHYLTRANSFERASE"/>
    <property type="match status" value="1"/>
</dbReference>
<comment type="similarity">
    <text evidence="1 6">Belongs to the methyltransferase superfamily. PrmA family.</text>
</comment>
<dbReference type="SUPFAM" id="SSF53335">
    <property type="entry name" value="S-adenosyl-L-methionine-dependent methyltransferases"/>
    <property type="match status" value="1"/>
</dbReference>
<keyword evidence="7" id="KW-0687">Ribonucleoprotein</keyword>
<dbReference type="InterPro" id="IPR029063">
    <property type="entry name" value="SAM-dependent_MTases_sf"/>
</dbReference>
<protein>
    <recommendedName>
        <fullName evidence="6">Ribosomal protein L11 methyltransferase</fullName>
        <shortName evidence="6">L11 Mtase</shortName>
        <ecNumber evidence="6">2.1.1.-</ecNumber>
    </recommendedName>
</protein>
<feature type="binding site" evidence="6">
    <location>
        <position position="183"/>
    </location>
    <ligand>
        <name>S-adenosyl-L-methionine</name>
        <dbReference type="ChEBI" id="CHEBI:59789"/>
    </ligand>
</feature>
<evidence type="ECO:0000256" key="5">
    <source>
        <dbReference type="ARBA" id="ARBA00022691"/>
    </source>
</evidence>
<keyword evidence="7" id="KW-0689">Ribosomal protein</keyword>
<dbReference type="Proteomes" id="UP000076405">
    <property type="component" value="Chromosome"/>
</dbReference>
<evidence type="ECO:0000313" key="7">
    <source>
        <dbReference type="EMBL" id="AMV62036.1"/>
    </source>
</evidence>
<evidence type="ECO:0000256" key="4">
    <source>
        <dbReference type="ARBA" id="ARBA00022679"/>
    </source>
</evidence>
<name>A0AAC9B0L3_9LACO</name>
<dbReference type="EC" id="2.1.1.-" evidence="6"/>
<sequence>MKWTELSVQTTNEAVDAVSVIFEDAGSNGVKIEDAEDYKNLRAGKFGEILDLEDIPHIESGALVTGYYASSSDIESLIFNIESQVKKLTDFGLDPGAGKVIQKPLEETEWQTEWEKYYHPVRVTRYLTVVPSWESYQKTLPEEKILKLDPGMAFGTGTHPTTKLCLQALEMYMRGGEKIIDVGTGSGVLSIAASKMGASKIQAYDLDQVAVDSAIENLKLNPDVKNVQIQPNDLLAGIQAQADIIVANILAEIIVPLVPQAKTCLKPGGLFITSGIIKDKLPTIISALKDEQFKVIEILKMKDWRAAVAQIPRDEK</sequence>
<dbReference type="RefSeq" id="WP_062904409.1">
    <property type="nucleotide sequence ID" value="NZ_CP012275.1"/>
</dbReference>
<proteinExistence type="inferred from homology"/>
<keyword evidence="3 6" id="KW-0489">Methyltransferase</keyword>
<dbReference type="InterPro" id="IPR004498">
    <property type="entry name" value="Ribosomal_PrmA_MeTrfase"/>
</dbReference>
<dbReference type="GO" id="GO:0016779">
    <property type="term" value="F:nucleotidyltransferase activity"/>
    <property type="evidence" value="ECO:0007669"/>
    <property type="project" value="UniProtKB-KW"/>
</dbReference>
<keyword evidence="8" id="KW-0548">Nucleotidyltransferase</keyword>
<dbReference type="PANTHER" id="PTHR43648">
    <property type="entry name" value="ELECTRON TRANSFER FLAVOPROTEIN BETA SUBUNIT LYSINE METHYLTRANSFERASE"/>
    <property type="match status" value="1"/>
</dbReference>
<dbReference type="CDD" id="cd02440">
    <property type="entry name" value="AdoMet_MTases"/>
    <property type="match status" value="1"/>
</dbReference>
<dbReference type="Proteomes" id="UP000076244">
    <property type="component" value="Chromosome"/>
</dbReference>
<comment type="function">
    <text evidence="6">Methylates ribosomal protein L11.</text>
</comment>
<accession>A0AAC9B0L3</accession>
<dbReference type="KEGG" id="pdm:ADU72_2193"/>
<dbReference type="HAMAP" id="MF_00735">
    <property type="entry name" value="Methyltr_PrmA"/>
    <property type="match status" value="1"/>
</dbReference>